<keyword evidence="8" id="KW-1185">Reference proteome</keyword>
<dbReference type="Gene3D" id="3.40.720.10">
    <property type="entry name" value="Alkaline Phosphatase, subunit A"/>
    <property type="match status" value="1"/>
</dbReference>
<dbReference type="InterPro" id="IPR017850">
    <property type="entry name" value="Alkaline_phosphatase_core_sf"/>
</dbReference>
<dbReference type="Proteomes" id="UP000694865">
    <property type="component" value="Unplaced"/>
</dbReference>
<feature type="domain" description="Sulfatase N-terminal" evidence="7">
    <location>
        <begin position="41"/>
        <end position="419"/>
    </location>
</feature>
<keyword evidence="4" id="KW-0378">Hydrolase</keyword>
<evidence type="ECO:0000256" key="2">
    <source>
        <dbReference type="ARBA" id="ARBA00008779"/>
    </source>
</evidence>
<protein>
    <submittedName>
        <fullName evidence="9">Arylsulfatase E-like</fullName>
    </submittedName>
</protein>
<keyword evidence="6" id="KW-1133">Transmembrane helix</keyword>
<name>A0ABM0MCR5_SACKO</name>
<proteinExistence type="inferred from homology"/>
<keyword evidence="5" id="KW-0106">Calcium</keyword>
<dbReference type="SUPFAM" id="SSF53649">
    <property type="entry name" value="Alkaline phosphatase-like"/>
    <property type="match status" value="1"/>
</dbReference>
<evidence type="ECO:0000259" key="7">
    <source>
        <dbReference type="Pfam" id="PF00884"/>
    </source>
</evidence>
<comment type="cofactor">
    <cofactor evidence="1">
        <name>Ca(2+)</name>
        <dbReference type="ChEBI" id="CHEBI:29108"/>
    </cofactor>
</comment>
<keyword evidence="3" id="KW-0479">Metal-binding</keyword>
<comment type="similarity">
    <text evidence="2">Belongs to the sulfatase family.</text>
</comment>
<gene>
    <name evidence="9" type="primary">LOC102804521</name>
</gene>
<keyword evidence="6" id="KW-0812">Transmembrane</keyword>
<evidence type="ECO:0000256" key="4">
    <source>
        <dbReference type="ARBA" id="ARBA00022801"/>
    </source>
</evidence>
<dbReference type="Pfam" id="PF14707">
    <property type="entry name" value="Sulfatase_C"/>
    <property type="match status" value="1"/>
</dbReference>
<dbReference type="InterPro" id="IPR050738">
    <property type="entry name" value="Sulfatase"/>
</dbReference>
<accession>A0ABM0MCR5</accession>
<dbReference type="Gene3D" id="3.30.1120.10">
    <property type="match status" value="1"/>
</dbReference>
<sequence>MYIEFRIYFWLAFQLLYCLPCSVISVSASVVNARSTRTRPPNFVLMMADDLGIGDIGCFGNGTMRTPNVDKIAAGGAKLTHHISAESLCTPSRAAFLTGRYPIRSGMASDRVRVLLYLSNSGGLPRNETTFAEIVSKAGYATGLIGKWHQGLNLESSSDHYHHPLNQGFEYFYGLPHSNMQECDLVSESQVIQNRYPNIYRHIVLIGLLTVTTLLLLKEMTLITWNAVIGWTVTIVILTTLLIGIVRNSGMFNCVLMRNHDVIELPVQLRTLTSRMTREAVNFIEQNKERPFLLFLAYPQPHTALVPSDKFKGTSKHGHYGDCVEEMDWSIGSVLDTLSRLDLYNDTVVYFSSDHGGQVELNDQGGWNGIYKGGKGQTTEGGIRVPGAIRYPRMIPKGTVINEPTSLMDILPTLATLSGESLPSDRVIDGQNIMPLLTAREKVSPHKFLFHYCGKKIHAARYRPRFGNATYKAYFATPNWTPGTYGCFETLNCACHKSIHHDPPLLYNLSLDPREDNALNVSDVKYSDIVNRIKDAVAEHKSTIIPVQDQLIWTNIIPKPWLQPICGLPPFITCQESIMS</sequence>
<dbReference type="InterPro" id="IPR024607">
    <property type="entry name" value="Sulfatase_CS"/>
</dbReference>
<evidence type="ECO:0000256" key="6">
    <source>
        <dbReference type="SAM" id="Phobius"/>
    </source>
</evidence>
<dbReference type="Gene3D" id="1.10.287.550">
    <property type="entry name" value="Helix hairpin bin"/>
    <property type="match status" value="1"/>
</dbReference>
<dbReference type="PROSITE" id="PS00149">
    <property type="entry name" value="SULFATASE_2"/>
    <property type="match status" value="1"/>
</dbReference>
<evidence type="ECO:0000313" key="8">
    <source>
        <dbReference type="Proteomes" id="UP000694865"/>
    </source>
</evidence>
<feature type="transmembrane region" description="Helical" evidence="6">
    <location>
        <begin position="224"/>
        <end position="246"/>
    </location>
</feature>
<dbReference type="RefSeq" id="XP_006817806.1">
    <property type="nucleotide sequence ID" value="XM_006817743.1"/>
</dbReference>
<evidence type="ECO:0000313" key="9">
    <source>
        <dbReference type="RefSeq" id="XP_006817806.1"/>
    </source>
</evidence>
<feature type="transmembrane region" description="Helical" evidence="6">
    <location>
        <begin position="199"/>
        <end position="217"/>
    </location>
</feature>
<dbReference type="InterPro" id="IPR000917">
    <property type="entry name" value="Sulfatase_N"/>
</dbReference>
<keyword evidence="6" id="KW-0472">Membrane</keyword>
<dbReference type="Pfam" id="PF00884">
    <property type="entry name" value="Sulfatase"/>
    <property type="match status" value="1"/>
</dbReference>
<organism evidence="8 9">
    <name type="scientific">Saccoglossus kowalevskii</name>
    <name type="common">Acorn worm</name>
    <dbReference type="NCBI Taxonomy" id="10224"/>
    <lineage>
        <taxon>Eukaryota</taxon>
        <taxon>Metazoa</taxon>
        <taxon>Hemichordata</taxon>
        <taxon>Enteropneusta</taxon>
        <taxon>Harrimaniidae</taxon>
        <taxon>Saccoglossus</taxon>
    </lineage>
</organism>
<evidence type="ECO:0000256" key="1">
    <source>
        <dbReference type="ARBA" id="ARBA00001913"/>
    </source>
</evidence>
<evidence type="ECO:0000256" key="5">
    <source>
        <dbReference type="ARBA" id="ARBA00022837"/>
    </source>
</evidence>
<dbReference type="GeneID" id="102804521"/>
<dbReference type="PANTHER" id="PTHR42693:SF49">
    <property type="entry name" value="SULFATASE N-TERMINAL DOMAIN-CONTAINING PROTEIN"/>
    <property type="match status" value="1"/>
</dbReference>
<dbReference type="PROSITE" id="PS00523">
    <property type="entry name" value="SULFATASE_1"/>
    <property type="match status" value="1"/>
</dbReference>
<dbReference type="PANTHER" id="PTHR42693">
    <property type="entry name" value="ARYLSULFATASE FAMILY MEMBER"/>
    <property type="match status" value="1"/>
</dbReference>
<evidence type="ECO:0000256" key="3">
    <source>
        <dbReference type="ARBA" id="ARBA00022723"/>
    </source>
</evidence>
<reference evidence="9" key="1">
    <citation type="submission" date="2025-08" db="UniProtKB">
        <authorList>
            <consortium name="RefSeq"/>
        </authorList>
    </citation>
    <scope>IDENTIFICATION</scope>
    <source>
        <tissue evidence="9">Testes</tissue>
    </source>
</reference>